<evidence type="ECO:0000313" key="7">
    <source>
        <dbReference type="EMBL" id="MCG7508713.1"/>
    </source>
</evidence>
<keyword evidence="8" id="KW-1185">Reference proteome</keyword>
<dbReference type="PANTHER" id="PTHR30126:SF91">
    <property type="entry name" value="LYSR FAMILY TRANSCRIPTIONAL REGULATOR"/>
    <property type="match status" value="1"/>
</dbReference>
<feature type="compositionally biased region" description="Basic and acidic residues" evidence="5">
    <location>
        <begin position="306"/>
        <end position="318"/>
    </location>
</feature>
<sequence>MQANPTLDQLQVFLAVAETGSFSGAARHLNRAQSVISYTIANLEAQLEFKLFTREGTREPVLTAEGKAMLADARRMIGVLQDIRARAEGLKRGLEAELTIAVDVTTPSPALVRVLAGFEAEFPSVALKLNVGAIGVTWGQLLRRQCDLSIGGIPQTDSDELVSVRVGDTSMTPVAAPGHPLATYKGRVPLSEVRQHIQLVVSDVSKMTEGKDFGVFAYRTWRMTDVSTKRDLILSGLGWGGLPTWMILEDVHAGRLKILDLEPYPERSYDLLAFYRVDSPPGPAGNWLIEQFKQELPKVCSTLQHMSEREKRSREAQGRRSNPSMTAASTAR</sequence>
<feature type="region of interest" description="Disordered" evidence="5">
    <location>
        <begin position="305"/>
        <end position="332"/>
    </location>
</feature>
<dbReference type="PANTHER" id="PTHR30126">
    <property type="entry name" value="HTH-TYPE TRANSCRIPTIONAL REGULATOR"/>
    <property type="match status" value="1"/>
</dbReference>
<evidence type="ECO:0000256" key="1">
    <source>
        <dbReference type="ARBA" id="ARBA00009437"/>
    </source>
</evidence>
<dbReference type="InterPro" id="IPR036388">
    <property type="entry name" value="WH-like_DNA-bd_sf"/>
</dbReference>
<protein>
    <submittedName>
        <fullName evidence="7">LysR family transcriptional regulator</fullName>
    </submittedName>
</protein>
<dbReference type="PROSITE" id="PS50931">
    <property type="entry name" value="HTH_LYSR"/>
    <property type="match status" value="1"/>
</dbReference>
<dbReference type="Gene3D" id="1.10.10.10">
    <property type="entry name" value="Winged helix-like DNA-binding domain superfamily/Winged helix DNA-binding domain"/>
    <property type="match status" value="1"/>
</dbReference>
<dbReference type="SUPFAM" id="SSF53850">
    <property type="entry name" value="Periplasmic binding protein-like II"/>
    <property type="match status" value="1"/>
</dbReference>
<dbReference type="InterPro" id="IPR000847">
    <property type="entry name" value="LysR_HTH_N"/>
</dbReference>
<dbReference type="Proteomes" id="UP001201701">
    <property type="component" value="Unassembled WGS sequence"/>
</dbReference>
<evidence type="ECO:0000256" key="4">
    <source>
        <dbReference type="ARBA" id="ARBA00023163"/>
    </source>
</evidence>
<evidence type="ECO:0000256" key="3">
    <source>
        <dbReference type="ARBA" id="ARBA00023125"/>
    </source>
</evidence>
<comment type="similarity">
    <text evidence="1">Belongs to the LysR transcriptional regulatory family.</text>
</comment>
<dbReference type="EMBL" id="JAKREW010000051">
    <property type="protein sequence ID" value="MCG7508713.1"/>
    <property type="molecule type" value="Genomic_DNA"/>
</dbReference>
<dbReference type="Pfam" id="PF03466">
    <property type="entry name" value="LysR_substrate"/>
    <property type="match status" value="1"/>
</dbReference>
<organism evidence="7 8">
    <name type="scientific">Mesorhizobium retamae</name>
    <dbReference type="NCBI Taxonomy" id="2912854"/>
    <lineage>
        <taxon>Bacteria</taxon>
        <taxon>Pseudomonadati</taxon>
        <taxon>Pseudomonadota</taxon>
        <taxon>Alphaproteobacteria</taxon>
        <taxon>Hyphomicrobiales</taxon>
        <taxon>Phyllobacteriaceae</taxon>
        <taxon>Mesorhizobium</taxon>
    </lineage>
</organism>
<evidence type="ECO:0000313" key="8">
    <source>
        <dbReference type="Proteomes" id="UP001201701"/>
    </source>
</evidence>
<proteinExistence type="inferred from homology"/>
<accession>A0ABS9QMN0</accession>
<dbReference type="RefSeq" id="WP_239370221.1">
    <property type="nucleotide sequence ID" value="NZ_JAKREW010000051.1"/>
</dbReference>
<dbReference type="InterPro" id="IPR036390">
    <property type="entry name" value="WH_DNA-bd_sf"/>
</dbReference>
<dbReference type="Gene3D" id="3.40.190.290">
    <property type="match status" value="1"/>
</dbReference>
<dbReference type="Pfam" id="PF00126">
    <property type="entry name" value="HTH_1"/>
    <property type="match status" value="1"/>
</dbReference>
<evidence type="ECO:0000256" key="5">
    <source>
        <dbReference type="SAM" id="MobiDB-lite"/>
    </source>
</evidence>
<dbReference type="InterPro" id="IPR005119">
    <property type="entry name" value="LysR_subst-bd"/>
</dbReference>
<feature type="domain" description="HTH lysR-type" evidence="6">
    <location>
        <begin position="5"/>
        <end position="63"/>
    </location>
</feature>
<evidence type="ECO:0000259" key="6">
    <source>
        <dbReference type="PROSITE" id="PS50931"/>
    </source>
</evidence>
<keyword evidence="4" id="KW-0804">Transcription</keyword>
<keyword evidence="2" id="KW-0805">Transcription regulation</keyword>
<comment type="caution">
    <text evidence="7">The sequence shown here is derived from an EMBL/GenBank/DDBJ whole genome shotgun (WGS) entry which is preliminary data.</text>
</comment>
<evidence type="ECO:0000256" key="2">
    <source>
        <dbReference type="ARBA" id="ARBA00023015"/>
    </source>
</evidence>
<dbReference type="SUPFAM" id="SSF46785">
    <property type="entry name" value="Winged helix' DNA-binding domain"/>
    <property type="match status" value="1"/>
</dbReference>
<name>A0ABS9QMN0_9HYPH</name>
<reference evidence="7 8" key="1">
    <citation type="submission" date="2022-02" db="EMBL/GenBank/DDBJ databases">
        <title>Draft genome sequence of Mezorhizobium retamae strain IRAMC:0171 isolated from Retama raetam nodules.</title>
        <authorList>
            <person name="Bengaied R."/>
            <person name="Sbissi I."/>
            <person name="Huber K."/>
            <person name="Ghodbane F."/>
            <person name="Nouioui I."/>
            <person name="Tarhouni M."/>
            <person name="Gtari M."/>
        </authorList>
    </citation>
    <scope>NUCLEOTIDE SEQUENCE [LARGE SCALE GENOMIC DNA]</scope>
    <source>
        <strain evidence="7 8">IRAMC:0171</strain>
    </source>
</reference>
<keyword evidence="3" id="KW-0238">DNA-binding</keyword>
<gene>
    <name evidence="7" type="ORF">L4923_27115</name>
</gene>
<feature type="compositionally biased region" description="Polar residues" evidence="5">
    <location>
        <begin position="319"/>
        <end position="332"/>
    </location>
</feature>